<evidence type="ECO:0000313" key="1">
    <source>
        <dbReference type="EMBL" id="GBQ85910.1"/>
    </source>
</evidence>
<protein>
    <submittedName>
        <fullName evidence="1">Uncharacterized protein</fullName>
    </submittedName>
</protein>
<dbReference type="Proteomes" id="UP001065047">
    <property type="component" value="Unassembled WGS sequence"/>
</dbReference>
<gene>
    <name evidence="1" type="ORF">AA14337_3194</name>
</gene>
<sequence>MNDSRRLDAMITNGWAVQKHSVAKVGGSFESRYVVVNGDGENIAQDPRSPRIALDRAIRRVNNGG</sequence>
<proteinExistence type="predicted"/>
<keyword evidence="2" id="KW-1185">Reference proteome</keyword>
<evidence type="ECO:0000313" key="2">
    <source>
        <dbReference type="Proteomes" id="UP001065047"/>
    </source>
</evidence>
<accession>A0ABQ0Q066</accession>
<organism evidence="1 2">
    <name type="scientific">Acetobacter malorum DSM 14337</name>
    <dbReference type="NCBI Taxonomy" id="1307910"/>
    <lineage>
        <taxon>Bacteria</taxon>
        <taxon>Pseudomonadati</taxon>
        <taxon>Pseudomonadota</taxon>
        <taxon>Alphaproteobacteria</taxon>
        <taxon>Acetobacterales</taxon>
        <taxon>Acetobacteraceae</taxon>
        <taxon>Acetobacter</taxon>
    </lineage>
</organism>
<dbReference type="GeneID" id="29557872"/>
<comment type="caution">
    <text evidence="1">The sequence shown here is derived from an EMBL/GenBank/DDBJ whole genome shotgun (WGS) entry which is preliminary data.</text>
</comment>
<name>A0ABQ0Q066_9PROT</name>
<dbReference type="RefSeq" id="WP_061506396.1">
    <property type="nucleotide sequence ID" value="NZ_BAPF01000056.1"/>
</dbReference>
<dbReference type="EMBL" id="BAPF01000056">
    <property type="protein sequence ID" value="GBQ85910.1"/>
    <property type="molecule type" value="Genomic_DNA"/>
</dbReference>
<reference evidence="1" key="1">
    <citation type="submission" date="2013-04" db="EMBL/GenBank/DDBJ databases">
        <title>The genome sequencing project of 58 acetic acid bacteria.</title>
        <authorList>
            <person name="Okamoto-Kainuma A."/>
            <person name="Ishikawa M."/>
            <person name="Umino S."/>
            <person name="Koizumi Y."/>
            <person name="Shiwa Y."/>
            <person name="Yoshikawa H."/>
            <person name="Matsutani M."/>
            <person name="Matsushita K."/>
        </authorList>
    </citation>
    <scope>NUCLEOTIDE SEQUENCE</scope>
    <source>
        <strain evidence="1">DSM 14337</strain>
    </source>
</reference>